<comment type="subcellular location">
    <subcellularLocation>
        <location evidence="1">Nucleus</location>
    </subcellularLocation>
</comment>
<dbReference type="PANTHER" id="PTHR47338">
    <property type="entry name" value="ZN(II)2CYS6 TRANSCRIPTION FACTOR (EUROFUNG)-RELATED"/>
    <property type="match status" value="1"/>
</dbReference>
<proteinExistence type="predicted"/>
<keyword evidence="4" id="KW-0804">Transcription</keyword>
<keyword evidence="3" id="KW-0805">Transcription regulation</keyword>
<evidence type="ECO:0000313" key="9">
    <source>
        <dbReference type="Proteomes" id="UP000013776"/>
    </source>
</evidence>
<feature type="region of interest" description="Disordered" evidence="6">
    <location>
        <begin position="672"/>
        <end position="693"/>
    </location>
</feature>
<keyword evidence="5" id="KW-0539">Nucleus</keyword>
<comment type="caution">
    <text evidence="8">The sequence shown here is derived from an EMBL/GenBank/DDBJ whole genome shotgun (WGS) entry which is preliminary data.</text>
</comment>
<dbReference type="SUPFAM" id="SSF57701">
    <property type="entry name" value="Zn2/Cys6 DNA-binding domain"/>
    <property type="match status" value="1"/>
</dbReference>
<gene>
    <name evidence="8" type="ORF">TAPDE_003236</name>
</gene>
<dbReference type="PROSITE" id="PS50048">
    <property type="entry name" value="ZN2_CY6_FUNGAL_2"/>
    <property type="match status" value="1"/>
</dbReference>
<dbReference type="SMART" id="SM00066">
    <property type="entry name" value="GAL4"/>
    <property type="match status" value="1"/>
</dbReference>
<organism evidence="8 9">
    <name type="scientific">Taphrina deformans (strain PYCC 5710 / ATCC 11124 / CBS 356.35 / IMI 108563 / JCM 9778 / NBRC 8474)</name>
    <name type="common">Peach leaf curl fungus</name>
    <name type="synonym">Lalaria deformans</name>
    <dbReference type="NCBI Taxonomy" id="1097556"/>
    <lineage>
        <taxon>Eukaryota</taxon>
        <taxon>Fungi</taxon>
        <taxon>Dikarya</taxon>
        <taxon>Ascomycota</taxon>
        <taxon>Taphrinomycotina</taxon>
        <taxon>Taphrinomycetes</taxon>
        <taxon>Taphrinales</taxon>
        <taxon>Taphrinaceae</taxon>
        <taxon>Taphrina</taxon>
    </lineage>
</organism>
<dbReference type="OrthoDB" id="5370478at2759"/>
<dbReference type="GO" id="GO:0000981">
    <property type="term" value="F:DNA-binding transcription factor activity, RNA polymerase II-specific"/>
    <property type="evidence" value="ECO:0007669"/>
    <property type="project" value="InterPro"/>
</dbReference>
<dbReference type="CDD" id="cd12148">
    <property type="entry name" value="fungal_TF_MHR"/>
    <property type="match status" value="1"/>
</dbReference>
<evidence type="ECO:0000259" key="7">
    <source>
        <dbReference type="PROSITE" id="PS50048"/>
    </source>
</evidence>
<evidence type="ECO:0000256" key="4">
    <source>
        <dbReference type="ARBA" id="ARBA00023163"/>
    </source>
</evidence>
<evidence type="ECO:0000256" key="3">
    <source>
        <dbReference type="ARBA" id="ARBA00023015"/>
    </source>
</evidence>
<dbReference type="InterPro" id="IPR036864">
    <property type="entry name" value="Zn2-C6_fun-type_DNA-bd_sf"/>
</dbReference>
<dbReference type="GO" id="GO:0005634">
    <property type="term" value="C:nucleus"/>
    <property type="evidence" value="ECO:0007669"/>
    <property type="project" value="UniProtKB-SubCell"/>
</dbReference>
<dbReference type="PANTHER" id="PTHR47338:SF5">
    <property type="entry name" value="ZN(II)2CYS6 TRANSCRIPTION FACTOR (EUROFUNG)"/>
    <property type="match status" value="1"/>
</dbReference>
<dbReference type="Pfam" id="PF04082">
    <property type="entry name" value="Fungal_trans"/>
    <property type="match status" value="1"/>
</dbReference>
<dbReference type="Pfam" id="PF00172">
    <property type="entry name" value="Zn_clus"/>
    <property type="match status" value="1"/>
</dbReference>
<dbReference type="InterPro" id="IPR050815">
    <property type="entry name" value="TF_fung"/>
</dbReference>
<name>R4XB55_TAPDE</name>
<keyword evidence="9" id="KW-1185">Reference proteome</keyword>
<dbReference type="GO" id="GO:0006351">
    <property type="term" value="P:DNA-templated transcription"/>
    <property type="evidence" value="ECO:0007669"/>
    <property type="project" value="InterPro"/>
</dbReference>
<dbReference type="Gene3D" id="4.10.240.10">
    <property type="entry name" value="Zn(2)-C6 fungal-type DNA-binding domain"/>
    <property type="match status" value="1"/>
</dbReference>
<dbReference type="InterPro" id="IPR007219">
    <property type="entry name" value="XnlR_reg_dom"/>
</dbReference>
<dbReference type="SMART" id="SM00906">
    <property type="entry name" value="Fungal_trans"/>
    <property type="match status" value="1"/>
</dbReference>
<reference evidence="8 9" key="1">
    <citation type="journal article" date="2013" name="MBio">
        <title>Genome sequencing of the plant pathogen Taphrina deformans, the causal agent of peach leaf curl.</title>
        <authorList>
            <person name="Cisse O.H."/>
            <person name="Almeida J.M.G.C.F."/>
            <person name="Fonseca A."/>
            <person name="Kumar A.A."/>
            <person name="Salojaervi J."/>
            <person name="Overmyer K."/>
            <person name="Hauser P.M."/>
            <person name="Pagni M."/>
        </authorList>
    </citation>
    <scope>NUCLEOTIDE SEQUENCE [LARGE SCALE GENOMIC DNA]</scope>
    <source>
        <strain evidence="9">PYCC 5710 / ATCC 11124 / CBS 356.35 / IMI 108563 / JCM 9778 / NBRC 8474</strain>
    </source>
</reference>
<dbReference type="InterPro" id="IPR001138">
    <property type="entry name" value="Zn2Cys6_DnaBD"/>
</dbReference>
<dbReference type="GO" id="GO:0008270">
    <property type="term" value="F:zinc ion binding"/>
    <property type="evidence" value="ECO:0007669"/>
    <property type="project" value="InterPro"/>
</dbReference>
<sequence>MSVHTSLTTASNSELQAIISRPTRTPVACLNCRKSKIKCFHTGIPPCRHCSNTKKECVIPSIIQTDEQPTPKRRAPTSQVQGTTPTFKKLRYDANGTGLPVEEVLREAIDVFYAHFYNDIFAFIHRPSFTKLFNERPQDIDPALLLAMLTLSARFCRSVLKDFESEAAASEYFCKRTLALLMPKVDSPSIVRIQAFLMVGLHLWGSMQGPAAWIYVGIAIRMAQVRDLGSEQSYPHLDPASPNFTSEWIMSEERRRTFWSCYMLDRYLSNGRGRPQTIQNKDITIHLPADNINFTFGTPEATRFLNQPLAEGQTTLPECTGTMASMVELVDLWSRMAKWSCARAWTTDPVAPWDGRSEFNQVCSKLEEWRAQRPKSLQMHDHTLMIQLSQKNTNWSLMWMIYYNGLLFMHRSYLPFAPTKQDPKGPREAAERGWQEPEGFWKNSAHTCFDAAERIVSLNETLRSQENTLVTPIALFSLFSAASMLIYLVEFPWMDPIIAPRALDLYKICIDYLKSVQTTWRMVDNWVETLSKLSEVHHRFAKEGRSTQQTTDHFAEYRTRVLDFGSLTTQLDTSYPRNPREIYSSVRTDVPEDSHASLGASTNSVAQRTKARHETAPITVLPYADHYVPLETLPIQSIHEGSLLAFMQGNNWDFYNDDWMNNIDAILDVPPSEHTRQQSYDPIAPPEQFASST</sequence>
<dbReference type="STRING" id="1097556.R4XB55"/>
<dbReference type="GO" id="GO:0003677">
    <property type="term" value="F:DNA binding"/>
    <property type="evidence" value="ECO:0007669"/>
    <property type="project" value="InterPro"/>
</dbReference>
<dbReference type="EMBL" id="CAHR02000119">
    <property type="protein sequence ID" value="CCG83058.1"/>
    <property type="molecule type" value="Genomic_DNA"/>
</dbReference>
<accession>R4XB55</accession>
<dbReference type="CDD" id="cd00067">
    <property type="entry name" value="GAL4"/>
    <property type="match status" value="1"/>
</dbReference>
<evidence type="ECO:0000256" key="2">
    <source>
        <dbReference type="ARBA" id="ARBA00022723"/>
    </source>
</evidence>
<evidence type="ECO:0000256" key="1">
    <source>
        <dbReference type="ARBA" id="ARBA00004123"/>
    </source>
</evidence>
<evidence type="ECO:0000256" key="5">
    <source>
        <dbReference type="ARBA" id="ARBA00023242"/>
    </source>
</evidence>
<evidence type="ECO:0000313" key="8">
    <source>
        <dbReference type="EMBL" id="CCG83058.1"/>
    </source>
</evidence>
<feature type="domain" description="Zn(2)-C6 fungal-type" evidence="7">
    <location>
        <begin position="28"/>
        <end position="59"/>
    </location>
</feature>
<protein>
    <recommendedName>
        <fullName evidence="7">Zn(2)-C6 fungal-type domain-containing protein</fullName>
    </recommendedName>
</protein>
<dbReference type="AlphaFoldDB" id="R4XB55"/>
<dbReference type="Proteomes" id="UP000013776">
    <property type="component" value="Unassembled WGS sequence"/>
</dbReference>
<dbReference type="eggNOG" id="ENOG502QS5N">
    <property type="taxonomic scope" value="Eukaryota"/>
</dbReference>
<evidence type="ECO:0000256" key="6">
    <source>
        <dbReference type="SAM" id="MobiDB-lite"/>
    </source>
</evidence>
<keyword evidence="2" id="KW-0479">Metal-binding</keyword>
<dbReference type="PROSITE" id="PS00463">
    <property type="entry name" value="ZN2_CY6_FUNGAL_1"/>
    <property type="match status" value="1"/>
</dbReference>